<gene>
    <name evidence="6" type="primary">LOC105131871</name>
</gene>
<dbReference type="GeneID" id="105131871"/>
<dbReference type="PANTHER" id="PTHR48014">
    <property type="entry name" value="SERINE/THREONINE-PROTEIN KINASE FRAY2"/>
    <property type="match status" value="1"/>
</dbReference>
<dbReference type="GO" id="GO:0004672">
    <property type="term" value="F:protein kinase activity"/>
    <property type="evidence" value="ECO:0007669"/>
    <property type="project" value="InterPro"/>
</dbReference>
<dbReference type="KEGG" id="peu:105131871"/>
<evidence type="ECO:0000313" key="6">
    <source>
        <dbReference type="RefSeq" id="XP_011033352.1"/>
    </source>
</evidence>
<dbReference type="GO" id="GO:0043539">
    <property type="term" value="F:protein serine/threonine kinase activator activity"/>
    <property type="evidence" value="ECO:0007669"/>
    <property type="project" value="InterPro"/>
</dbReference>
<feature type="region of interest" description="Disordered" evidence="3">
    <location>
        <begin position="360"/>
        <end position="382"/>
    </location>
</feature>
<sequence>MADELDQESEAQLQYPTDQNAYRLLDEIGGTGASAKVHKAICIHNISKSTLVAIRIFDLEQYPADFDCLRRETKTMLLHSHPNVLASHRSFVVDSYLWVVMPYMAAGSLQPIISSYFPDGLPEPSIAIILKETLQGLCYIHDQGRLHTDIKAGNILIDTENGSIKLADRGKSVSIYDLRCAVGSSPLSPSSRMRLTDVAGTPYWMAPEVIHDLDAGYSLEADIWSFGITALEIAYGRPPFSDLPPSKSLIMKIKKRLGFSNYHDEKYKKDFKDKKFSKEFKDMVASCLDQNKKFSKEFKEMVASCLEQDPSKRPSADQLLEYSFFKNCRGLDFLFKKVFDGLPNVEETFKELKALQGTPSQITAGTDVEEEEERPESVGPSEKTRWISGWKLNEYEFNLVPEFSSDSEDDSVVKVVRFGGETIIPDTNIGFSVSSIGSSDLEGPVEDHTGENMSGIEGIVEDFNQVTVLEGLMASKRNLDEQRRQVARMIVLLGGEADGEEQLVQRIENLTRELDLEKEKNLKLEMELENIKTVISGAYNDASATASAAAAADDDDDDAACDEID</sequence>
<dbReference type="RefSeq" id="XP_011033352.1">
    <property type="nucleotide sequence ID" value="XM_011035050.1"/>
</dbReference>
<organism evidence="5 6">
    <name type="scientific">Populus euphratica</name>
    <name type="common">Euphrates poplar</name>
    <dbReference type="NCBI Taxonomy" id="75702"/>
    <lineage>
        <taxon>Eukaryota</taxon>
        <taxon>Viridiplantae</taxon>
        <taxon>Streptophyta</taxon>
        <taxon>Embryophyta</taxon>
        <taxon>Tracheophyta</taxon>
        <taxon>Spermatophyta</taxon>
        <taxon>Magnoliopsida</taxon>
        <taxon>eudicotyledons</taxon>
        <taxon>Gunneridae</taxon>
        <taxon>Pentapetalae</taxon>
        <taxon>rosids</taxon>
        <taxon>fabids</taxon>
        <taxon>Malpighiales</taxon>
        <taxon>Salicaceae</taxon>
        <taxon>Saliceae</taxon>
        <taxon>Populus</taxon>
    </lineage>
</organism>
<name>A0AAJ6UNP2_POPEU</name>
<dbReference type="SMART" id="SM00220">
    <property type="entry name" value="S_TKc"/>
    <property type="match status" value="1"/>
</dbReference>
<dbReference type="GO" id="GO:1902456">
    <property type="term" value="P:regulation of stomatal opening"/>
    <property type="evidence" value="ECO:0007669"/>
    <property type="project" value="TreeGrafter"/>
</dbReference>
<dbReference type="Pfam" id="PF00069">
    <property type="entry name" value="Pkinase"/>
    <property type="match status" value="1"/>
</dbReference>
<keyword evidence="2" id="KW-0175">Coiled coil</keyword>
<dbReference type="PANTHER" id="PTHR48014:SF7">
    <property type="entry name" value="SERINE_THREONINE-PROTEIN KINASE BLUS1"/>
    <property type="match status" value="1"/>
</dbReference>
<dbReference type="InterPro" id="IPR047173">
    <property type="entry name" value="STRAD_A/B-like"/>
</dbReference>
<dbReference type="InterPro" id="IPR000719">
    <property type="entry name" value="Prot_kinase_dom"/>
</dbReference>
<dbReference type="SUPFAM" id="SSF56112">
    <property type="entry name" value="Protein kinase-like (PK-like)"/>
    <property type="match status" value="1"/>
</dbReference>
<reference evidence="6" key="1">
    <citation type="submission" date="2025-08" db="UniProtKB">
        <authorList>
            <consortium name="RefSeq"/>
        </authorList>
    </citation>
    <scope>IDENTIFICATION</scope>
</reference>
<dbReference type="Proteomes" id="UP000694918">
    <property type="component" value="Unplaced"/>
</dbReference>
<proteinExistence type="inferred from homology"/>
<dbReference type="PROSITE" id="PS50011">
    <property type="entry name" value="PROTEIN_KINASE_DOM"/>
    <property type="match status" value="1"/>
</dbReference>
<evidence type="ECO:0000256" key="2">
    <source>
        <dbReference type="SAM" id="Coils"/>
    </source>
</evidence>
<feature type="domain" description="Protein kinase" evidence="4">
    <location>
        <begin position="23"/>
        <end position="325"/>
    </location>
</feature>
<comment type="similarity">
    <text evidence="1">Belongs to the protein kinase superfamily. STE Ser/Thr protein kinase family. STE20 subfamily.</text>
</comment>
<dbReference type="InterPro" id="IPR011009">
    <property type="entry name" value="Kinase-like_dom_sf"/>
</dbReference>
<dbReference type="Gene3D" id="1.10.510.10">
    <property type="entry name" value="Transferase(Phosphotransferase) domain 1"/>
    <property type="match status" value="1"/>
</dbReference>
<accession>A0AAJ6UNP2</accession>
<evidence type="ECO:0000259" key="4">
    <source>
        <dbReference type="PROSITE" id="PS50011"/>
    </source>
</evidence>
<feature type="region of interest" description="Disordered" evidence="3">
    <location>
        <begin position="545"/>
        <end position="565"/>
    </location>
</feature>
<evidence type="ECO:0000256" key="3">
    <source>
        <dbReference type="SAM" id="MobiDB-lite"/>
    </source>
</evidence>
<protein>
    <submittedName>
        <fullName evidence="6">Serine/threonine-protein kinase BLUS1-like</fullName>
    </submittedName>
</protein>
<dbReference type="Gene3D" id="3.30.200.20">
    <property type="entry name" value="Phosphorylase Kinase, domain 1"/>
    <property type="match status" value="1"/>
</dbReference>
<feature type="compositionally biased region" description="Acidic residues" evidence="3">
    <location>
        <begin position="552"/>
        <end position="565"/>
    </location>
</feature>
<keyword evidence="5" id="KW-1185">Reference proteome</keyword>
<dbReference type="GO" id="GO:0005524">
    <property type="term" value="F:ATP binding"/>
    <property type="evidence" value="ECO:0007669"/>
    <property type="project" value="InterPro"/>
</dbReference>
<evidence type="ECO:0000313" key="5">
    <source>
        <dbReference type="Proteomes" id="UP000694918"/>
    </source>
</evidence>
<feature type="coiled-coil region" evidence="2">
    <location>
        <begin position="500"/>
        <end position="534"/>
    </location>
</feature>
<evidence type="ECO:0000256" key="1">
    <source>
        <dbReference type="ARBA" id="ARBA00008874"/>
    </source>
</evidence>
<dbReference type="AlphaFoldDB" id="A0AAJ6UNP2"/>